<keyword evidence="3" id="KW-1185">Reference proteome</keyword>
<proteinExistence type="predicted"/>
<feature type="chain" id="PRO_5020722840" description="DUF3887 domain-containing protein" evidence="1">
    <location>
        <begin position="20"/>
        <end position="131"/>
    </location>
</feature>
<gene>
    <name evidence="2" type="ORF">EZ428_11370</name>
</gene>
<accession>A0A4R0MYD0</accession>
<evidence type="ECO:0008006" key="4">
    <source>
        <dbReference type="Google" id="ProtNLM"/>
    </source>
</evidence>
<evidence type="ECO:0000313" key="2">
    <source>
        <dbReference type="EMBL" id="TCC92318.1"/>
    </source>
</evidence>
<sequence length="131" mass="15181">MKKKIIIVLISFISSISFGQDKKVDEVLNKWKDCFNKQDYKSAYDLYTLGYRQKVSEESVTKQMKEVYNMMGKLKSVKFVSYKDYVYKYIFYSKANHIEGDVSIVVSKDYQLGYLSFDRIGGTGDAPPMAN</sequence>
<comment type="caution">
    <text evidence="2">The sequence shown here is derived from an EMBL/GenBank/DDBJ whole genome shotgun (WGS) entry which is preliminary data.</text>
</comment>
<feature type="signal peptide" evidence="1">
    <location>
        <begin position="1"/>
        <end position="19"/>
    </location>
</feature>
<evidence type="ECO:0000313" key="3">
    <source>
        <dbReference type="Proteomes" id="UP000292884"/>
    </source>
</evidence>
<protein>
    <recommendedName>
        <fullName evidence="4">DUF3887 domain-containing protein</fullName>
    </recommendedName>
</protein>
<dbReference type="RefSeq" id="WP_131553258.1">
    <property type="nucleotide sequence ID" value="NZ_SJSK01000002.1"/>
</dbReference>
<name>A0A4R0MYD0_9SPHI</name>
<dbReference type="Proteomes" id="UP000292884">
    <property type="component" value="Unassembled WGS sequence"/>
</dbReference>
<dbReference type="EMBL" id="SJSK01000002">
    <property type="protein sequence ID" value="TCC92318.1"/>
    <property type="molecule type" value="Genomic_DNA"/>
</dbReference>
<keyword evidence="1" id="KW-0732">Signal</keyword>
<dbReference type="AlphaFoldDB" id="A0A4R0MYD0"/>
<dbReference type="OrthoDB" id="799876at2"/>
<reference evidence="2 3" key="1">
    <citation type="submission" date="2019-02" db="EMBL/GenBank/DDBJ databases">
        <title>Pedobacter sp. RP-1-13 sp. nov., isolated from Arctic soil.</title>
        <authorList>
            <person name="Dahal R.H."/>
        </authorList>
    </citation>
    <scope>NUCLEOTIDE SEQUENCE [LARGE SCALE GENOMIC DNA]</scope>
    <source>
        <strain evidence="2 3">RP-1-13</strain>
    </source>
</reference>
<evidence type="ECO:0000256" key="1">
    <source>
        <dbReference type="SAM" id="SignalP"/>
    </source>
</evidence>
<organism evidence="2 3">
    <name type="scientific">Pedobacter frigiditerrae</name>
    <dbReference type="NCBI Taxonomy" id="2530452"/>
    <lineage>
        <taxon>Bacteria</taxon>
        <taxon>Pseudomonadati</taxon>
        <taxon>Bacteroidota</taxon>
        <taxon>Sphingobacteriia</taxon>
        <taxon>Sphingobacteriales</taxon>
        <taxon>Sphingobacteriaceae</taxon>
        <taxon>Pedobacter</taxon>
    </lineage>
</organism>